<dbReference type="OrthoDB" id="77241at2157"/>
<dbReference type="Gene3D" id="3.90.45.10">
    <property type="entry name" value="Peptide deformylase"/>
    <property type="match status" value="1"/>
</dbReference>
<proteinExistence type="predicted"/>
<dbReference type="RefSeq" id="WP_013295490.1">
    <property type="nucleotide sequence ID" value="NC_014408.1"/>
</dbReference>
<evidence type="ECO:0000313" key="2">
    <source>
        <dbReference type="EMBL" id="ADL58266.1"/>
    </source>
</evidence>
<reference key="1">
    <citation type="submission" date="2009-08" db="EMBL/GenBank/DDBJ databases">
        <title>The genome sequence of Methanothermobacter marburgensis.</title>
        <authorList>
            <person name="Kaster A."/>
            <person name="Seedorf H."/>
            <person name="Goenrich M."/>
            <person name="Wiezer A."/>
            <person name="Liesegang H."/>
            <person name="Thauer R."/>
            <person name="Gottschalk G."/>
        </authorList>
    </citation>
    <scope>NUCLEOTIDE SEQUENCE</scope>
    <source>
        <strain>Marburg</strain>
    </source>
</reference>
<organism evidence="2 3">
    <name type="scientific">Methanothermobacter marburgensis (strain ATCC BAA-927 / DSM 2133 / JCM 14651 / NBRC 100331 / OCM 82 / Marburg)</name>
    <name type="common">Methanobacterium thermoautotrophicum</name>
    <dbReference type="NCBI Taxonomy" id="79929"/>
    <lineage>
        <taxon>Archaea</taxon>
        <taxon>Methanobacteriati</taxon>
        <taxon>Methanobacteriota</taxon>
        <taxon>Methanomada group</taxon>
        <taxon>Methanobacteria</taxon>
        <taxon>Methanobacteriales</taxon>
        <taxon>Methanobacteriaceae</taxon>
        <taxon>Methanothermobacter</taxon>
    </lineage>
</organism>
<feature type="domain" description="Retropepsin-like aspartic endopeptidase" evidence="1">
    <location>
        <begin position="32"/>
        <end position="130"/>
    </location>
</feature>
<dbReference type="EMBL" id="CP001710">
    <property type="protein sequence ID" value="ADL58266.1"/>
    <property type="molecule type" value="Genomic_DNA"/>
</dbReference>
<reference evidence="2 3" key="2">
    <citation type="journal article" date="2010" name="J. Bacteriol.">
        <title>Complete genome sequence of Methanothermobacter marburgensis, a methanoarchaeon model organism.</title>
        <authorList>
            <person name="Liesegang H."/>
            <person name="Kaster A.K."/>
            <person name="Wiezer A."/>
            <person name="Goenrich M."/>
            <person name="Wollherr A."/>
            <person name="Seedorf H."/>
            <person name="Gottschalk G."/>
            <person name="Thauer R.K."/>
        </authorList>
    </citation>
    <scope>NUCLEOTIDE SEQUENCE [LARGE SCALE GENOMIC DNA]</scope>
    <source>
        <strain evidence="3">ATCC BAA-927 / DSM 2133 / JCM 14651 / NBRC 100331 / OCM 82 / Marburg</strain>
    </source>
</reference>
<dbReference type="InterPro" id="IPR036821">
    <property type="entry name" value="Peptide_deformylase_sf"/>
</dbReference>
<dbReference type="HOGENOM" id="CLU_1521900_0_0_2"/>
<dbReference type="Pfam" id="PF05618">
    <property type="entry name" value="Zn_protease"/>
    <property type="match status" value="1"/>
</dbReference>
<dbReference type="STRING" id="79929.MTBMA_c06710"/>
<protein>
    <recommendedName>
        <fullName evidence="1">Retropepsin-like aspartic endopeptidase domain-containing protein</fullName>
    </recommendedName>
</protein>
<accession>D9PVL8</accession>
<dbReference type="KEGG" id="mmg:MTBMA_c06710"/>
<gene>
    <name evidence="2" type="ordered locus">MTBMA_c06710</name>
</gene>
<dbReference type="Proteomes" id="UP000000345">
    <property type="component" value="Chromosome"/>
</dbReference>
<dbReference type="SUPFAM" id="SSF56420">
    <property type="entry name" value="Peptide deformylase"/>
    <property type="match status" value="1"/>
</dbReference>
<dbReference type="InterPro" id="IPR008503">
    <property type="entry name" value="Asp_endopeptidase"/>
</dbReference>
<evidence type="ECO:0000259" key="1">
    <source>
        <dbReference type="Pfam" id="PF05618"/>
    </source>
</evidence>
<dbReference type="PaxDb" id="79929-MTBMA_c06710"/>
<sequence>MDDSEIRKLLKFTLSEKRVIEELQIPPDAFIPLLFSIRYGGDWSLRKNSGRFMAVKEKVTRFDEDKMTGRTLEIVYLFLNPRVVREEGTVYRLEKCGSKNERELVKRPYRVVVDGDYILRAVLDPLDFKIKLKRLRKPLKFTGSGAYGVSHEMEHLEGRESRGTPFWEFEYEIEGD</sequence>
<dbReference type="GeneID" id="77399451"/>
<evidence type="ECO:0000313" key="3">
    <source>
        <dbReference type="Proteomes" id="UP000000345"/>
    </source>
</evidence>
<dbReference type="GeneID" id="9704379"/>
<name>D9PVL8_METTM</name>
<dbReference type="AlphaFoldDB" id="D9PVL8"/>
<keyword evidence="3" id="KW-1185">Reference proteome</keyword>